<reference evidence="3 4" key="1">
    <citation type="submission" date="2017-03" db="EMBL/GenBank/DDBJ databases">
        <authorList>
            <person name="Safronova V.I."/>
            <person name="Sazanova A.L."/>
            <person name="Chirak E.R."/>
        </authorList>
    </citation>
    <scope>NUCLEOTIDE SEQUENCE [LARGE SCALE GENOMIC DNA]</scope>
    <source>
        <strain evidence="3 4">Opo-243</strain>
    </source>
</reference>
<dbReference type="RefSeq" id="WP_129267416.1">
    <property type="nucleotide sequence ID" value="NZ_MZXW01000004.1"/>
</dbReference>
<name>A0A4Q1VTM3_9BRAD</name>
<dbReference type="Pfam" id="PF08666">
    <property type="entry name" value="SAF"/>
    <property type="match status" value="1"/>
</dbReference>
<evidence type="ECO:0000256" key="1">
    <source>
        <dbReference type="SAM" id="Phobius"/>
    </source>
</evidence>
<gene>
    <name evidence="3" type="ORF">B5V03_01005</name>
</gene>
<keyword evidence="1" id="KW-0812">Transmembrane</keyword>
<dbReference type="Proteomes" id="UP000290819">
    <property type="component" value="Unassembled WGS sequence"/>
</dbReference>
<keyword evidence="4" id="KW-1185">Reference proteome</keyword>
<evidence type="ECO:0000313" key="4">
    <source>
        <dbReference type="Proteomes" id="UP000290819"/>
    </source>
</evidence>
<evidence type="ECO:0000313" key="3">
    <source>
        <dbReference type="EMBL" id="RXT54074.1"/>
    </source>
</evidence>
<keyword evidence="1" id="KW-0472">Membrane</keyword>
<dbReference type="Pfam" id="PF16976">
    <property type="entry name" value="RcpC"/>
    <property type="match status" value="1"/>
</dbReference>
<dbReference type="OrthoDB" id="163768at2"/>
<dbReference type="InterPro" id="IPR013974">
    <property type="entry name" value="SAF"/>
</dbReference>
<evidence type="ECO:0000259" key="2">
    <source>
        <dbReference type="SMART" id="SM00858"/>
    </source>
</evidence>
<proteinExistence type="predicted"/>
<feature type="transmembrane region" description="Helical" evidence="1">
    <location>
        <begin position="7"/>
        <end position="25"/>
    </location>
</feature>
<protein>
    <submittedName>
        <fullName evidence="3">Flp pilus assembly protein CpaB</fullName>
    </submittedName>
</protein>
<dbReference type="InterPro" id="IPR017592">
    <property type="entry name" value="Pilus_assmbl_Flp-typ_CpaB"/>
</dbReference>
<dbReference type="InterPro" id="IPR031571">
    <property type="entry name" value="RcpC_dom"/>
</dbReference>
<sequence length="305" mass="31921">MSSALRLSIIMVFLFATVALGLIGYNMNLPKEQIPVAQVTESVPAPPPVGYFVAVHPLPRGTLARDEDFTVRSVPSSDGVPAGAIIDTPDARIGLRGSLVRNFLDTGSPVTSKDILRPRERGFLASVLAPDSRAVSINVDAASGVSGLIWPGDYVDVVLTQQPSTPNGEKQDPDHQHGALSETVAHNVRIVAIDQEIVQGGSASNSTAGKVARTVSLQLAPEQVKKVIIAAQLGKLSLAVRSAVDRQDVGETDATVVIYARNNSTKYSVRKDDAGNTRTAVIGDASPAIAPSTSTSVASAVSSRQ</sequence>
<dbReference type="NCBIfam" id="TIGR03177">
    <property type="entry name" value="pilus_cpaB"/>
    <property type="match status" value="1"/>
</dbReference>
<organism evidence="3 4">
    <name type="scientific">Bradyrhizobium betae</name>
    <dbReference type="NCBI Taxonomy" id="244734"/>
    <lineage>
        <taxon>Bacteria</taxon>
        <taxon>Pseudomonadati</taxon>
        <taxon>Pseudomonadota</taxon>
        <taxon>Alphaproteobacteria</taxon>
        <taxon>Hyphomicrobiales</taxon>
        <taxon>Nitrobacteraceae</taxon>
        <taxon>Bradyrhizobium</taxon>
    </lineage>
</organism>
<dbReference type="AlphaFoldDB" id="A0A4Q1VTM3"/>
<comment type="caution">
    <text evidence="3">The sequence shown here is derived from an EMBL/GenBank/DDBJ whole genome shotgun (WGS) entry which is preliminary data.</text>
</comment>
<accession>A0A4Q1VTM3</accession>
<keyword evidence="1" id="KW-1133">Transmembrane helix</keyword>
<feature type="domain" description="SAF" evidence="2">
    <location>
        <begin position="49"/>
        <end position="116"/>
    </location>
</feature>
<dbReference type="CDD" id="cd11614">
    <property type="entry name" value="SAF_CpaB_FlgA_like"/>
    <property type="match status" value="1"/>
</dbReference>
<dbReference type="EMBL" id="MZXW01000004">
    <property type="protein sequence ID" value="RXT54074.1"/>
    <property type="molecule type" value="Genomic_DNA"/>
</dbReference>
<dbReference type="SMART" id="SM00858">
    <property type="entry name" value="SAF"/>
    <property type="match status" value="1"/>
</dbReference>